<organism evidence="6 7">
    <name type="scientific">Candidatus Roizmanbacteria bacterium GW2011_GWA2_37_7</name>
    <dbReference type="NCBI Taxonomy" id="1618481"/>
    <lineage>
        <taxon>Bacteria</taxon>
        <taxon>Candidatus Roizmaniibacteriota</taxon>
    </lineage>
</organism>
<dbReference type="Gene3D" id="1.20.1200.10">
    <property type="entry name" value="Cobalamin adenosyltransferase-like"/>
    <property type="match status" value="1"/>
</dbReference>
<dbReference type="InterPro" id="IPR029499">
    <property type="entry name" value="PduO-typ"/>
</dbReference>
<comment type="similarity">
    <text evidence="4">Belongs to the Cob(I)alamin adenosyltransferase family.</text>
</comment>
<comment type="catalytic activity">
    <reaction evidence="4">
        <text>2 cob(II)yrinate a,c diamide + reduced [electron-transfer flavoprotein] + 2 ATP = 2 adenosylcob(III)yrinate a,c-diamide + 2 triphosphate + oxidized [electron-transfer flavoprotein] + 3 H(+)</text>
        <dbReference type="Rhea" id="RHEA:11528"/>
        <dbReference type="Rhea" id="RHEA-COMP:10685"/>
        <dbReference type="Rhea" id="RHEA-COMP:10686"/>
        <dbReference type="ChEBI" id="CHEBI:15378"/>
        <dbReference type="ChEBI" id="CHEBI:18036"/>
        <dbReference type="ChEBI" id="CHEBI:30616"/>
        <dbReference type="ChEBI" id="CHEBI:57692"/>
        <dbReference type="ChEBI" id="CHEBI:58307"/>
        <dbReference type="ChEBI" id="CHEBI:58503"/>
        <dbReference type="ChEBI" id="CHEBI:58537"/>
        <dbReference type="EC" id="2.5.1.17"/>
    </reaction>
</comment>
<dbReference type="Proteomes" id="UP000034471">
    <property type="component" value="Unassembled WGS sequence"/>
</dbReference>
<dbReference type="GO" id="GO:0005524">
    <property type="term" value="F:ATP binding"/>
    <property type="evidence" value="ECO:0007669"/>
    <property type="project" value="UniProtKB-UniRule"/>
</dbReference>
<dbReference type="InterPro" id="IPR036451">
    <property type="entry name" value="CblAdoTrfase-like_sf"/>
</dbReference>
<dbReference type="EMBL" id="LBTJ01000001">
    <property type="protein sequence ID" value="KKQ38890.1"/>
    <property type="molecule type" value="Genomic_DNA"/>
</dbReference>
<keyword evidence="2 4" id="KW-0547">Nucleotide-binding</keyword>
<dbReference type="SUPFAM" id="SSF89028">
    <property type="entry name" value="Cobalamin adenosyltransferase-like"/>
    <property type="match status" value="1"/>
</dbReference>
<gene>
    <name evidence="6" type="ORF">US54_C0001G0015</name>
</gene>
<comment type="catalytic activity">
    <reaction evidence="4">
        <text>2 cob(II)alamin + reduced [electron-transfer flavoprotein] + 2 ATP = 2 adenosylcob(III)alamin + 2 triphosphate + oxidized [electron-transfer flavoprotein] + 3 H(+)</text>
        <dbReference type="Rhea" id="RHEA:28671"/>
        <dbReference type="Rhea" id="RHEA-COMP:10685"/>
        <dbReference type="Rhea" id="RHEA-COMP:10686"/>
        <dbReference type="ChEBI" id="CHEBI:15378"/>
        <dbReference type="ChEBI" id="CHEBI:16304"/>
        <dbReference type="ChEBI" id="CHEBI:18036"/>
        <dbReference type="ChEBI" id="CHEBI:18408"/>
        <dbReference type="ChEBI" id="CHEBI:30616"/>
        <dbReference type="ChEBI" id="CHEBI:57692"/>
        <dbReference type="ChEBI" id="CHEBI:58307"/>
        <dbReference type="EC" id="2.5.1.17"/>
    </reaction>
</comment>
<name>A0A0G0HK01_9BACT</name>
<feature type="domain" description="Cobalamin adenosyltransferase-like" evidence="5">
    <location>
        <begin position="15"/>
        <end position="122"/>
    </location>
</feature>
<keyword evidence="4" id="KW-0169">Cobalamin biosynthesis</keyword>
<dbReference type="PANTHER" id="PTHR12213:SF0">
    <property type="entry name" value="CORRINOID ADENOSYLTRANSFERASE MMAB"/>
    <property type="match status" value="1"/>
</dbReference>
<keyword evidence="3 4" id="KW-0067">ATP-binding</keyword>
<comment type="caution">
    <text evidence="6">The sequence shown here is derived from an EMBL/GenBank/DDBJ whole genome shotgun (WGS) entry which is preliminary data.</text>
</comment>
<dbReference type="EC" id="2.5.1.17" evidence="4"/>
<evidence type="ECO:0000313" key="7">
    <source>
        <dbReference type="Proteomes" id="UP000034471"/>
    </source>
</evidence>
<dbReference type="GO" id="GO:0009236">
    <property type="term" value="P:cobalamin biosynthetic process"/>
    <property type="evidence" value="ECO:0007669"/>
    <property type="project" value="UniProtKB-UniRule"/>
</dbReference>
<accession>A0A0G0HK01</accession>
<evidence type="ECO:0000256" key="3">
    <source>
        <dbReference type="ARBA" id="ARBA00022840"/>
    </source>
</evidence>
<reference evidence="6 7" key="1">
    <citation type="journal article" date="2015" name="Nature">
        <title>rRNA introns, odd ribosomes, and small enigmatic genomes across a large radiation of phyla.</title>
        <authorList>
            <person name="Brown C.T."/>
            <person name="Hug L.A."/>
            <person name="Thomas B.C."/>
            <person name="Sharon I."/>
            <person name="Castelle C.J."/>
            <person name="Singh A."/>
            <person name="Wilkins M.J."/>
            <person name="Williams K.H."/>
            <person name="Banfield J.F."/>
        </authorList>
    </citation>
    <scope>NUCLEOTIDE SEQUENCE [LARGE SCALE GENOMIC DNA]</scope>
</reference>
<sequence>MMEPQHFLVVLELKKTIQFHLYLIMAYLSGAKLDAKQVVNNLTYIEKSIQQRETILPKLIRFVLPQGSEQTARLHVARTIVRSAERRIVQYINNKNKKVKNDDIILRYLNRLSDLLFILARKYSKQEVAMKEV</sequence>
<evidence type="ECO:0000256" key="2">
    <source>
        <dbReference type="ARBA" id="ARBA00022741"/>
    </source>
</evidence>
<comment type="pathway">
    <text evidence="4">Cofactor biosynthesis; adenosylcobalamin biosynthesis; adenosylcobalamin from cob(II)yrinate a,c-diamide: step 2/7.</text>
</comment>
<dbReference type="STRING" id="1618481.US54_C0001G0015"/>
<evidence type="ECO:0000313" key="6">
    <source>
        <dbReference type="EMBL" id="KKQ38890.1"/>
    </source>
</evidence>
<protein>
    <recommendedName>
        <fullName evidence="4">Corrinoid adenosyltransferase</fullName>
        <ecNumber evidence="4">2.5.1.17</ecNumber>
    </recommendedName>
    <alternativeName>
        <fullName evidence="4">Cob(II)alamin adenosyltransferase</fullName>
    </alternativeName>
    <alternativeName>
        <fullName evidence="4">Cob(II)yrinic acid a,c-diamide adenosyltransferase</fullName>
    </alternativeName>
    <alternativeName>
        <fullName evidence="4">Cobinamide/cobalamin adenosyltransferase</fullName>
    </alternativeName>
</protein>
<dbReference type="Pfam" id="PF01923">
    <property type="entry name" value="Cob_adeno_trans"/>
    <property type="match status" value="1"/>
</dbReference>
<keyword evidence="1 4" id="KW-0808">Transferase</keyword>
<dbReference type="PATRIC" id="fig|1618481.3.peg.16"/>
<dbReference type="PANTHER" id="PTHR12213">
    <property type="entry name" value="CORRINOID ADENOSYLTRANSFERASE"/>
    <property type="match status" value="1"/>
</dbReference>
<dbReference type="UniPathway" id="UPA00148">
    <property type="reaction ID" value="UER00233"/>
</dbReference>
<dbReference type="InterPro" id="IPR016030">
    <property type="entry name" value="CblAdoTrfase-like"/>
</dbReference>
<evidence type="ECO:0000256" key="1">
    <source>
        <dbReference type="ARBA" id="ARBA00022679"/>
    </source>
</evidence>
<dbReference type="GO" id="GO:0008817">
    <property type="term" value="F:corrinoid adenosyltransferase activity"/>
    <property type="evidence" value="ECO:0007669"/>
    <property type="project" value="UniProtKB-UniRule"/>
</dbReference>
<dbReference type="AlphaFoldDB" id="A0A0G0HK01"/>
<proteinExistence type="inferred from homology"/>
<evidence type="ECO:0000256" key="4">
    <source>
        <dbReference type="RuleBase" id="RU366026"/>
    </source>
</evidence>
<evidence type="ECO:0000259" key="5">
    <source>
        <dbReference type="Pfam" id="PF01923"/>
    </source>
</evidence>